<dbReference type="AlphaFoldDB" id="A0A7I8K3C3"/>
<protein>
    <submittedName>
        <fullName evidence="7">Uncharacterized protein</fullName>
    </submittedName>
</protein>
<dbReference type="OrthoDB" id="728759at2759"/>
<feature type="domain" description="O-methyltransferase dimerisation" evidence="6">
    <location>
        <begin position="24"/>
        <end position="116"/>
    </location>
</feature>
<keyword evidence="3" id="KW-0949">S-adenosyl-L-methionine</keyword>
<evidence type="ECO:0000259" key="6">
    <source>
        <dbReference type="Pfam" id="PF08100"/>
    </source>
</evidence>
<evidence type="ECO:0000256" key="4">
    <source>
        <dbReference type="PIRSR" id="PIRSR005739-1"/>
    </source>
</evidence>
<keyword evidence="1" id="KW-0489">Methyltransferase</keyword>
<dbReference type="InterPro" id="IPR036390">
    <property type="entry name" value="WH_DNA-bd_sf"/>
</dbReference>
<dbReference type="Pfam" id="PF08100">
    <property type="entry name" value="Dimerisation"/>
    <property type="match status" value="1"/>
</dbReference>
<dbReference type="FunFam" id="1.10.10.10:FF:000357">
    <property type="entry name" value="Caffeic acid 3-O-methyltransferase"/>
    <property type="match status" value="1"/>
</dbReference>
<dbReference type="SUPFAM" id="SSF46785">
    <property type="entry name" value="Winged helix' DNA-binding domain"/>
    <property type="match status" value="1"/>
</dbReference>
<feature type="active site" description="Proton acceptor" evidence="4">
    <location>
        <position position="269"/>
    </location>
</feature>
<name>A0A7I8K3C3_SPIIN</name>
<accession>A0A7I8K3C3</accession>
<dbReference type="GO" id="GO:0032259">
    <property type="term" value="P:methylation"/>
    <property type="evidence" value="ECO:0007669"/>
    <property type="project" value="UniProtKB-KW"/>
</dbReference>
<feature type="domain" description="O-methyltransferase C-terminal" evidence="5">
    <location>
        <begin position="140"/>
        <end position="345"/>
    </location>
</feature>
<evidence type="ECO:0000256" key="2">
    <source>
        <dbReference type="ARBA" id="ARBA00022679"/>
    </source>
</evidence>
<dbReference type="Proteomes" id="UP000663760">
    <property type="component" value="Chromosome 2"/>
</dbReference>
<keyword evidence="2" id="KW-0808">Transferase</keyword>
<dbReference type="Gene3D" id="1.10.10.10">
    <property type="entry name" value="Winged helix-like DNA-binding domain superfamily/Winged helix DNA-binding domain"/>
    <property type="match status" value="1"/>
</dbReference>
<dbReference type="Gene3D" id="3.40.50.150">
    <property type="entry name" value="Vaccinia Virus protein VP39"/>
    <property type="match status" value="1"/>
</dbReference>
<dbReference type="FunFam" id="3.40.50.150:FF:000061">
    <property type="entry name" value="Caffeic acid O-methyltransferase"/>
    <property type="match status" value="1"/>
</dbReference>
<gene>
    <name evidence="7" type="ORF">SI8410_02002833</name>
</gene>
<dbReference type="PROSITE" id="PS51683">
    <property type="entry name" value="SAM_OMT_II"/>
    <property type="match status" value="1"/>
</dbReference>
<dbReference type="InterPro" id="IPR016461">
    <property type="entry name" value="COMT-like"/>
</dbReference>
<dbReference type="GO" id="GO:0008171">
    <property type="term" value="F:O-methyltransferase activity"/>
    <property type="evidence" value="ECO:0007669"/>
    <property type="project" value="InterPro"/>
</dbReference>
<evidence type="ECO:0000313" key="7">
    <source>
        <dbReference type="EMBL" id="CAA7391550.1"/>
    </source>
</evidence>
<keyword evidence="8" id="KW-1185">Reference proteome</keyword>
<evidence type="ECO:0000256" key="1">
    <source>
        <dbReference type="ARBA" id="ARBA00022603"/>
    </source>
</evidence>
<dbReference type="PIRSF" id="PIRSF005739">
    <property type="entry name" value="O-mtase"/>
    <property type="match status" value="1"/>
</dbReference>
<dbReference type="InterPro" id="IPR012967">
    <property type="entry name" value="COMT_dimerisation"/>
</dbReference>
<dbReference type="InterPro" id="IPR029063">
    <property type="entry name" value="SAM-dependent_MTases_sf"/>
</dbReference>
<sequence length="363" mass="39687">MGSVPDEARMTLLEEEQEACTYAMQLASASVLPMTLKAAIELNLLEIISRGGSGAQLFPEEIVAQLPTENPDAAVMVDRILRLLASYSILTCSVVDGDGGKVRRRYGLAPVARFLTPNEDGVSIAALALMNQDKILMESWYYLKESVLQGGIPFNKAYGMTAFEYHGTDPRFNTVFNAGMSHHSTINMKKFLEIYRGFDGLGVLVDVGGGIGATLNMIISKHPSIKGINFDLPHVIADAPSFPGVEHVGGDMFESVPSGDAIFMKWILHDWSDEHCLKVLKNCWKALPEQGKVIVMEGVLPEAPETTKEAQGLFHMDMIMLAHNPGGKERTEKDFQSLAKAAGFSGFAKVSTALNVWIMEFTK</sequence>
<evidence type="ECO:0000313" key="8">
    <source>
        <dbReference type="Proteomes" id="UP000663760"/>
    </source>
</evidence>
<dbReference type="Pfam" id="PF00891">
    <property type="entry name" value="Methyltransf_2"/>
    <property type="match status" value="1"/>
</dbReference>
<dbReference type="SUPFAM" id="SSF53335">
    <property type="entry name" value="S-adenosyl-L-methionine-dependent methyltransferases"/>
    <property type="match status" value="1"/>
</dbReference>
<proteinExistence type="predicted"/>
<dbReference type="InterPro" id="IPR036388">
    <property type="entry name" value="WH-like_DNA-bd_sf"/>
</dbReference>
<evidence type="ECO:0000256" key="3">
    <source>
        <dbReference type="ARBA" id="ARBA00022691"/>
    </source>
</evidence>
<evidence type="ECO:0000259" key="5">
    <source>
        <dbReference type="Pfam" id="PF00891"/>
    </source>
</evidence>
<organism evidence="7 8">
    <name type="scientific">Spirodela intermedia</name>
    <name type="common">Intermediate duckweed</name>
    <dbReference type="NCBI Taxonomy" id="51605"/>
    <lineage>
        <taxon>Eukaryota</taxon>
        <taxon>Viridiplantae</taxon>
        <taxon>Streptophyta</taxon>
        <taxon>Embryophyta</taxon>
        <taxon>Tracheophyta</taxon>
        <taxon>Spermatophyta</taxon>
        <taxon>Magnoliopsida</taxon>
        <taxon>Liliopsida</taxon>
        <taxon>Araceae</taxon>
        <taxon>Lemnoideae</taxon>
        <taxon>Spirodela</taxon>
    </lineage>
</organism>
<dbReference type="PANTHER" id="PTHR11746">
    <property type="entry name" value="O-METHYLTRANSFERASE"/>
    <property type="match status" value="1"/>
</dbReference>
<reference evidence="7" key="1">
    <citation type="submission" date="2020-02" db="EMBL/GenBank/DDBJ databases">
        <authorList>
            <person name="Scholz U."/>
            <person name="Mascher M."/>
            <person name="Fiebig A."/>
        </authorList>
    </citation>
    <scope>NUCLEOTIDE SEQUENCE</scope>
</reference>
<dbReference type="InterPro" id="IPR001077">
    <property type="entry name" value="COMT_C"/>
</dbReference>
<dbReference type="EMBL" id="LR746265">
    <property type="protein sequence ID" value="CAA7391550.1"/>
    <property type="molecule type" value="Genomic_DNA"/>
</dbReference>
<dbReference type="GO" id="GO:0046983">
    <property type="term" value="F:protein dimerization activity"/>
    <property type="evidence" value="ECO:0007669"/>
    <property type="project" value="InterPro"/>
</dbReference>